<dbReference type="STRING" id="341663.Q0CB80"/>
<dbReference type="GeneID" id="4354042"/>
<dbReference type="eggNOG" id="ENOG502SUF4">
    <property type="taxonomic scope" value="Eukaryota"/>
</dbReference>
<evidence type="ECO:0000313" key="2">
    <source>
        <dbReference type="Proteomes" id="UP000007963"/>
    </source>
</evidence>
<gene>
    <name evidence="1" type="ORF">ATEG_09054</name>
</gene>
<protein>
    <submittedName>
        <fullName evidence="1">Uncharacterized protein</fullName>
    </submittedName>
</protein>
<organism evidence="1 2">
    <name type="scientific">Aspergillus terreus (strain NIH 2624 / FGSC A1156)</name>
    <dbReference type="NCBI Taxonomy" id="341663"/>
    <lineage>
        <taxon>Eukaryota</taxon>
        <taxon>Fungi</taxon>
        <taxon>Dikarya</taxon>
        <taxon>Ascomycota</taxon>
        <taxon>Pezizomycotina</taxon>
        <taxon>Eurotiomycetes</taxon>
        <taxon>Eurotiomycetidae</taxon>
        <taxon>Eurotiales</taxon>
        <taxon>Aspergillaceae</taxon>
        <taxon>Aspergillus</taxon>
        <taxon>Aspergillus subgen. Circumdati</taxon>
    </lineage>
</organism>
<sequence length="180" mass="20899">MHLELNEADRDWQDQNRASRLYRDLYDTFGVPNPDPTPKNQLWARHYLTVVEDLTVLDGASVDAVRSHFESWVEQRNMRDRWNKYRVCMVINDEILEPLLNNVPLADAHADMHGEDCTEEMTEWYVKVVEAFPDLDQGEPDYKGWMNCSVYAMVDLWDSMDDGAYMGTSFGAVFEGVYCG</sequence>
<dbReference type="AlphaFoldDB" id="Q0CB80"/>
<dbReference type="HOGENOM" id="CLU_076410_1_0_1"/>
<dbReference type="RefSeq" id="XP_001217676.1">
    <property type="nucleotide sequence ID" value="XM_001217675.1"/>
</dbReference>
<dbReference type="EMBL" id="CH476607">
    <property type="protein sequence ID" value="EAU30191.1"/>
    <property type="molecule type" value="Genomic_DNA"/>
</dbReference>
<name>Q0CB80_ASPTN</name>
<accession>Q0CB80</accession>
<dbReference type="VEuPathDB" id="FungiDB:ATEG_09054"/>
<evidence type="ECO:0000313" key="1">
    <source>
        <dbReference type="EMBL" id="EAU30191.1"/>
    </source>
</evidence>
<reference evidence="2" key="1">
    <citation type="submission" date="2005-09" db="EMBL/GenBank/DDBJ databases">
        <title>Annotation of the Aspergillus terreus NIH2624 genome.</title>
        <authorList>
            <person name="Birren B.W."/>
            <person name="Lander E.S."/>
            <person name="Galagan J.E."/>
            <person name="Nusbaum C."/>
            <person name="Devon K."/>
            <person name="Henn M."/>
            <person name="Ma L.-J."/>
            <person name="Jaffe D.B."/>
            <person name="Butler J."/>
            <person name="Alvarez P."/>
            <person name="Gnerre S."/>
            <person name="Grabherr M."/>
            <person name="Kleber M."/>
            <person name="Mauceli E.W."/>
            <person name="Brockman W."/>
            <person name="Rounsley S."/>
            <person name="Young S.K."/>
            <person name="LaButti K."/>
            <person name="Pushparaj V."/>
            <person name="DeCaprio D."/>
            <person name="Crawford M."/>
            <person name="Koehrsen M."/>
            <person name="Engels R."/>
            <person name="Montgomery P."/>
            <person name="Pearson M."/>
            <person name="Howarth C."/>
            <person name="Larson L."/>
            <person name="Luoma S."/>
            <person name="White J."/>
            <person name="Alvarado L."/>
            <person name="Kodira C.D."/>
            <person name="Zeng Q."/>
            <person name="Oleary S."/>
            <person name="Yandava C."/>
            <person name="Denning D.W."/>
            <person name="Nierman W.C."/>
            <person name="Milne T."/>
            <person name="Madden K."/>
        </authorList>
    </citation>
    <scope>NUCLEOTIDE SEQUENCE [LARGE SCALE GENOMIC DNA]</scope>
    <source>
        <strain evidence="2">NIH 2624 / FGSC A1156</strain>
    </source>
</reference>
<dbReference type="Proteomes" id="UP000007963">
    <property type="component" value="Unassembled WGS sequence"/>
</dbReference>
<dbReference type="OrthoDB" id="4424523at2759"/>
<proteinExistence type="predicted"/>